<dbReference type="AlphaFoldDB" id="K2L4I4"/>
<evidence type="ECO:0000256" key="5">
    <source>
        <dbReference type="ARBA" id="ARBA00022801"/>
    </source>
</evidence>
<dbReference type="STRING" id="740709.A10D4_03905"/>
<feature type="region of interest" description="Disordered" evidence="7">
    <location>
        <begin position="538"/>
        <end position="563"/>
    </location>
</feature>
<dbReference type="InterPro" id="IPR045175">
    <property type="entry name" value="M28_fam"/>
</dbReference>
<evidence type="ECO:0000256" key="4">
    <source>
        <dbReference type="ARBA" id="ARBA00022729"/>
    </source>
</evidence>
<organism evidence="9 10">
    <name type="scientific">Idiomarina xiamenensis 10-D-4</name>
    <dbReference type="NCBI Taxonomy" id="740709"/>
    <lineage>
        <taxon>Bacteria</taxon>
        <taxon>Pseudomonadati</taxon>
        <taxon>Pseudomonadota</taxon>
        <taxon>Gammaproteobacteria</taxon>
        <taxon>Alteromonadales</taxon>
        <taxon>Idiomarinaceae</taxon>
        <taxon>Idiomarina</taxon>
    </lineage>
</organism>
<evidence type="ECO:0000313" key="10">
    <source>
        <dbReference type="Proteomes" id="UP000014115"/>
    </source>
</evidence>
<dbReference type="PANTHER" id="PTHR12147:SF56">
    <property type="entry name" value="AMINOPEPTIDASE YDR415C-RELATED"/>
    <property type="match status" value="1"/>
</dbReference>
<keyword evidence="5" id="KW-0378">Hydrolase</keyword>
<comment type="caution">
    <text evidence="9">The sequence shown here is derived from an EMBL/GenBank/DDBJ whole genome shotgun (WGS) entry which is preliminary data.</text>
</comment>
<dbReference type="PROSITE" id="PS51257">
    <property type="entry name" value="PROKAR_LIPOPROTEIN"/>
    <property type="match status" value="1"/>
</dbReference>
<evidence type="ECO:0000256" key="7">
    <source>
        <dbReference type="SAM" id="MobiDB-lite"/>
    </source>
</evidence>
<dbReference type="SUPFAM" id="SSF53187">
    <property type="entry name" value="Zn-dependent exopeptidases"/>
    <property type="match status" value="1"/>
</dbReference>
<evidence type="ECO:0000256" key="2">
    <source>
        <dbReference type="ARBA" id="ARBA00022670"/>
    </source>
</evidence>
<dbReference type="Proteomes" id="UP000014115">
    <property type="component" value="Unassembled WGS sequence"/>
</dbReference>
<dbReference type="GO" id="GO:0008235">
    <property type="term" value="F:metalloexopeptidase activity"/>
    <property type="evidence" value="ECO:0007669"/>
    <property type="project" value="InterPro"/>
</dbReference>
<dbReference type="eggNOG" id="COG2234">
    <property type="taxonomic scope" value="Bacteria"/>
</dbReference>
<keyword evidence="4" id="KW-0732">Signal</keyword>
<feature type="compositionally biased region" description="Low complexity" evidence="7">
    <location>
        <begin position="553"/>
        <end position="563"/>
    </location>
</feature>
<dbReference type="RefSeq" id="WP_008487863.1">
    <property type="nucleotide sequence ID" value="NZ_AMRG01000004.1"/>
</dbReference>
<keyword evidence="2" id="KW-0645">Protease</keyword>
<dbReference type="CDD" id="cd05660">
    <property type="entry name" value="M28_like_PA"/>
    <property type="match status" value="1"/>
</dbReference>
<dbReference type="GO" id="GO:0004177">
    <property type="term" value="F:aminopeptidase activity"/>
    <property type="evidence" value="ECO:0007669"/>
    <property type="project" value="UniProtKB-KW"/>
</dbReference>
<sequence>MKYLPLLLTGGLALTACSPAQQSQPAPETAQKAAAESTDMAFNPNYRDYLKTLASDEFGGRAPATEGEEMTVSFIENHFREWGLKPFNSEQDSYRQSVPLVKLIPYKVSSLTLNGAAGEHSFGYRTQMNAWTPRVTDRVDVTDSDVVFVGYGIVAPEYDWNDYEGVDVTGKTVVMFVNDPGYATEDESLFTGKAMTYYGRWTYKFEEAARQGAKAAIIIHETGPAGYGWGVVAGGSPVRFDLARDNKNMDRAEVEGWINSEAAESLFADMGTSLAAMHERALGDDFKAMPLDLKASVTIDNKYEYLESDNVIGYIEGSKYPEEHVIYMAHWDHLGSNPINPDDKIYNGAQDDATGTAGVMAIAEQFAKAEQPERSIVFITVTAEERGLLGSAWYAEHPLLPLEKAVGGINMDMMNVYGPMKDMVVIGYGNSQMDDLLNKYVQQQDRYIAPEPTPEAGLFYRSDHFNLAKKGVPVLFARGGDDHFEKGKEYGAEQMRNFIANDYHKPSDEYREDFDLRGIQQNLAVFYRMGDELANSRSWPQWTEGNEFKPVREQSAQQRQSAQ</sequence>
<evidence type="ECO:0000256" key="1">
    <source>
        <dbReference type="ARBA" id="ARBA00022438"/>
    </source>
</evidence>
<dbReference type="OrthoDB" id="9778250at2"/>
<keyword evidence="3" id="KW-0479">Metal-binding</keyword>
<dbReference type="CDD" id="cd04821">
    <property type="entry name" value="PA_M28_1_2"/>
    <property type="match status" value="1"/>
</dbReference>
<dbReference type="PANTHER" id="PTHR12147">
    <property type="entry name" value="METALLOPEPTIDASE M28 FAMILY MEMBER"/>
    <property type="match status" value="1"/>
</dbReference>
<keyword evidence="6" id="KW-0862">Zinc</keyword>
<dbReference type="Gene3D" id="3.40.630.10">
    <property type="entry name" value="Zn peptidases"/>
    <property type="match status" value="1"/>
</dbReference>
<evidence type="ECO:0000259" key="8">
    <source>
        <dbReference type="Pfam" id="PF04389"/>
    </source>
</evidence>
<feature type="domain" description="Peptidase M28" evidence="8">
    <location>
        <begin position="310"/>
        <end position="523"/>
    </location>
</feature>
<keyword evidence="10" id="KW-1185">Reference proteome</keyword>
<gene>
    <name evidence="9" type="ORF">A10D4_03905</name>
</gene>
<name>K2L4I4_9GAMM</name>
<dbReference type="InterPro" id="IPR007484">
    <property type="entry name" value="Peptidase_M28"/>
</dbReference>
<reference evidence="9 10" key="1">
    <citation type="journal article" date="2012" name="J. Bacteriol.">
        <title>Genome Sequence of Idiomarina xiamenensis Type Strain 10-D-4.</title>
        <authorList>
            <person name="Lai Q."/>
            <person name="Wang L."/>
            <person name="Wang W."/>
            <person name="Shao Z."/>
        </authorList>
    </citation>
    <scope>NUCLEOTIDE SEQUENCE [LARGE SCALE GENOMIC DNA]</scope>
    <source>
        <strain evidence="9 10">10-D-4</strain>
    </source>
</reference>
<dbReference type="PATRIC" id="fig|740709.3.peg.790"/>
<dbReference type="InterPro" id="IPR046450">
    <property type="entry name" value="PA_dom_sf"/>
</dbReference>
<evidence type="ECO:0000256" key="6">
    <source>
        <dbReference type="ARBA" id="ARBA00022833"/>
    </source>
</evidence>
<dbReference type="GO" id="GO:0046872">
    <property type="term" value="F:metal ion binding"/>
    <property type="evidence" value="ECO:0007669"/>
    <property type="project" value="UniProtKB-KW"/>
</dbReference>
<evidence type="ECO:0000256" key="3">
    <source>
        <dbReference type="ARBA" id="ARBA00022723"/>
    </source>
</evidence>
<protein>
    <submittedName>
        <fullName evidence="9">Aminopeptidase</fullName>
    </submittedName>
</protein>
<dbReference type="Pfam" id="PF04389">
    <property type="entry name" value="Peptidase_M28"/>
    <property type="match status" value="1"/>
</dbReference>
<keyword evidence="1 9" id="KW-0031">Aminopeptidase</keyword>
<dbReference type="Gene3D" id="3.50.30.30">
    <property type="match status" value="1"/>
</dbReference>
<accession>K2L4I4</accession>
<dbReference type="EMBL" id="AMRG01000004">
    <property type="protein sequence ID" value="EKE84725.1"/>
    <property type="molecule type" value="Genomic_DNA"/>
</dbReference>
<dbReference type="GO" id="GO:0006508">
    <property type="term" value="P:proteolysis"/>
    <property type="evidence" value="ECO:0007669"/>
    <property type="project" value="UniProtKB-KW"/>
</dbReference>
<proteinExistence type="predicted"/>
<evidence type="ECO:0000313" key="9">
    <source>
        <dbReference type="EMBL" id="EKE84725.1"/>
    </source>
</evidence>
<dbReference type="SUPFAM" id="SSF52025">
    <property type="entry name" value="PA domain"/>
    <property type="match status" value="1"/>
</dbReference>